<dbReference type="RefSeq" id="WP_273595260.1">
    <property type="nucleotide sequence ID" value="NZ_JAQQXS010000002.1"/>
</dbReference>
<dbReference type="InterPro" id="IPR036398">
    <property type="entry name" value="CA_dom_sf"/>
</dbReference>
<dbReference type="PANTHER" id="PTHR18952:SF265">
    <property type="entry name" value="CARBONIC ANHYDRASE"/>
    <property type="match status" value="1"/>
</dbReference>
<protein>
    <recommendedName>
        <fullName evidence="2">carbonic anhydrase</fullName>
        <ecNumber evidence="2">4.2.1.1</ecNumber>
    </recommendedName>
</protein>
<feature type="compositionally biased region" description="Basic and acidic residues" evidence="7">
    <location>
        <begin position="69"/>
        <end position="87"/>
    </location>
</feature>
<evidence type="ECO:0000256" key="2">
    <source>
        <dbReference type="ARBA" id="ARBA00012925"/>
    </source>
</evidence>
<reference evidence="9 10" key="1">
    <citation type="submission" date="2022-10" db="EMBL/GenBank/DDBJ databases">
        <title>paucibacter sp. hw8 Genome sequencing.</title>
        <authorList>
            <person name="Park S."/>
        </authorList>
    </citation>
    <scope>NUCLEOTIDE SEQUENCE [LARGE SCALE GENOMIC DNA]</scope>
    <source>
        <strain evidence="10">hw8</strain>
    </source>
</reference>
<feature type="compositionally biased region" description="Low complexity" evidence="7">
    <location>
        <begin position="59"/>
        <end position="68"/>
    </location>
</feature>
<keyword evidence="5" id="KW-0456">Lyase</keyword>
<organism evidence="9 10">
    <name type="scientific">Roseateles koreensis</name>
    <dbReference type="NCBI Taxonomy" id="2987526"/>
    <lineage>
        <taxon>Bacteria</taxon>
        <taxon>Pseudomonadati</taxon>
        <taxon>Pseudomonadota</taxon>
        <taxon>Betaproteobacteria</taxon>
        <taxon>Burkholderiales</taxon>
        <taxon>Sphaerotilaceae</taxon>
        <taxon>Roseateles</taxon>
    </lineage>
</organism>
<dbReference type="EC" id="4.2.1.1" evidence="2"/>
<keyword evidence="4" id="KW-0862">Zinc</keyword>
<feature type="region of interest" description="Disordered" evidence="7">
    <location>
        <begin position="52"/>
        <end position="87"/>
    </location>
</feature>
<dbReference type="InterPro" id="IPR023561">
    <property type="entry name" value="Carbonic_anhydrase_a-class"/>
</dbReference>
<evidence type="ECO:0000259" key="8">
    <source>
        <dbReference type="PROSITE" id="PS51144"/>
    </source>
</evidence>
<name>A0ABT5KP54_9BURK</name>
<dbReference type="Gene3D" id="3.10.200.10">
    <property type="entry name" value="Alpha carbonic anhydrase"/>
    <property type="match status" value="1"/>
</dbReference>
<accession>A0ABT5KP54</accession>
<dbReference type="CDD" id="cd03124">
    <property type="entry name" value="alpha_CA_prokaryotic_like"/>
    <property type="match status" value="1"/>
</dbReference>
<comment type="similarity">
    <text evidence="1">Belongs to the alpha-carbonic anhydrase family.</text>
</comment>
<dbReference type="SMART" id="SM01057">
    <property type="entry name" value="Carb_anhydrase"/>
    <property type="match status" value="1"/>
</dbReference>
<evidence type="ECO:0000256" key="6">
    <source>
        <dbReference type="ARBA" id="ARBA00048348"/>
    </source>
</evidence>
<gene>
    <name evidence="9" type="ORF">PRZ01_02945</name>
</gene>
<evidence type="ECO:0000313" key="9">
    <source>
        <dbReference type="EMBL" id="MDC8784148.1"/>
    </source>
</evidence>
<dbReference type="InterPro" id="IPR001148">
    <property type="entry name" value="CA_dom"/>
</dbReference>
<dbReference type="SUPFAM" id="SSF51069">
    <property type="entry name" value="Carbonic anhydrase"/>
    <property type="match status" value="1"/>
</dbReference>
<dbReference type="EMBL" id="JAQQXS010000002">
    <property type="protein sequence ID" value="MDC8784148.1"/>
    <property type="molecule type" value="Genomic_DNA"/>
</dbReference>
<keyword evidence="3" id="KW-0479">Metal-binding</keyword>
<dbReference type="Proteomes" id="UP001219862">
    <property type="component" value="Unassembled WGS sequence"/>
</dbReference>
<dbReference type="PROSITE" id="PS51144">
    <property type="entry name" value="ALPHA_CA_2"/>
    <property type="match status" value="1"/>
</dbReference>
<keyword evidence="10" id="KW-1185">Reference proteome</keyword>
<evidence type="ECO:0000256" key="7">
    <source>
        <dbReference type="SAM" id="MobiDB-lite"/>
    </source>
</evidence>
<proteinExistence type="inferred from homology"/>
<evidence type="ECO:0000256" key="5">
    <source>
        <dbReference type="ARBA" id="ARBA00023239"/>
    </source>
</evidence>
<dbReference type="InterPro" id="IPR041891">
    <property type="entry name" value="Alpha_CA_prokaryot-like"/>
</dbReference>
<sequence length="317" mass="35334">MHHHRQHGRRSGWLLLVLLATFAASIAPRAVRAEEESLDVLRQRLAERLSTKEPAGAMKVSGKAGKTGAKAEGKGESKPEGKGEHAKAEGHAMHWGYTGEGAPERWAALNPEYSTCAIGTRQSPIDIREGIRVDLEKIQFDYRPSSFSVLDNGHTVQVNVAPGNSLQIMGRRFELLQFHFHRPSEERINGRQFDMVAHLVHKDGDGKLAVVAVLLERGRDQPLIQTIWNNLPLEKNEALPAQVSIDLNQLLPEDRAYYTYMGSLTTPPCSEGVLWMVMRQPVQLSLNQINIFSRLYPMNARPIQSNSGRLIKESSGP</sequence>
<comment type="caution">
    <text evidence="9">The sequence shown here is derived from an EMBL/GenBank/DDBJ whole genome shotgun (WGS) entry which is preliminary data.</text>
</comment>
<evidence type="ECO:0000313" key="10">
    <source>
        <dbReference type="Proteomes" id="UP001219862"/>
    </source>
</evidence>
<comment type="catalytic activity">
    <reaction evidence="6">
        <text>hydrogencarbonate + H(+) = CO2 + H2O</text>
        <dbReference type="Rhea" id="RHEA:10748"/>
        <dbReference type="ChEBI" id="CHEBI:15377"/>
        <dbReference type="ChEBI" id="CHEBI:15378"/>
        <dbReference type="ChEBI" id="CHEBI:16526"/>
        <dbReference type="ChEBI" id="CHEBI:17544"/>
        <dbReference type="EC" id="4.2.1.1"/>
    </reaction>
</comment>
<evidence type="ECO:0000256" key="3">
    <source>
        <dbReference type="ARBA" id="ARBA00022723"/>
    </source>
</evidence>
<evidence type="ECO:0000256" key="1">
    <source>
        <dbReference type="ARBA" id="ARBA00010718"/>
    </source>
</evidence>
<dbReference type="PANTHER" id="PTHR18952">
    <property type="entry name" value="CARBONIC ANHYDRASE"/>
    <property type="match status" value="1"/>
</dbReference>
<dbReference type="Pfam" id="PF00194">
    <property type="entry name" value="Carb_anhydrase"/>
    <property type="match status" value="1"/>
</dbReference>
<evidence type="ECO:0000256" key="4">
    <source>
        <dbReference type="ARBA" id="ARBA00022833"/>
    </source>
</evidence>
<feature type="domain" description="Alpha-carbonic anhydrase" evidence="8">
    <location>
        <begin position="93"/>
        <end position="317"/>
    </location>
</feature>